<organism evidence="8 9">
    <name type="scientific">Arcticibacterium luteifluviistationis</name>
    <dbReference type="NCBI Taxonomy" id="1784714"/>
    <lineage>
        <taxon>Bacteria</taxon>
        <taxon>Pseudomonadati</taxon>
        <taxon>Bacteroidota</taxon>
        <taxon>Cytophagia</taxon>
        <taxon>Cytophagales</taxon>
        <taxon>Leadbetterellaceae</taxon>
        <taxon>Arcticibacterium</taxon>
    </lineage>
</organism>
<keyword evidence="3" id="KW-0285">Flavoprotein</keyword>
<dbReference type="AlphaFoldDB" id="A0A2Z4GB10"/>
<keyword evidence="4" id="KW-0274">FAD</keyword>
<evidence type="ECO:0000256" key="3">
    <source>
        <dbReference type="ARBA" id="ARBA00022630"/>
    </source>
</evidence>
<evidence type="ECO:0000313" key="8">
    <source>
        <dbReference type="EMBL" id="AWV98311.1"/>
    </source>
</evidence>
<dbReference type="InterPro" id="IPR000447">
    <property type="entry name" value="G3P_DH_FAD-dep"/>
</dbReference>
<dbReference type="InterPro" id="IPR006076">
    <property type="entry name" value="FAD-dep_OxRdtase"/>
</dbReference>
<feature type="domain" description="Alpha-glycerophosphate oxidase C-terminal" evidence="7">
    <location>
        <begin position="402"/>
        <end position="525"/>
    </location>
</feature>
<dbReference type="GO" id="GO:0004368">
    <property type="term" value="F:glycerol-3-phosphate dehydrogenase (quinone) activity"/>
    <property type="evidence" value="ECO:0007669"/>
    <property type="project" value="InterPro"/>
</dbReference>
<dbReference type="PANTHER" id="PTHR11985">
    <property type="entry name" value="GLYCEROL-3-PHOSPHATE DEHYDROGENASE"/>
    <property type="match status" value="1"/>
</dbReference>
<dbReference type="GO" id="GO:0006072">
    <property type="term" value="P:glycerol-3-phosphate metabolic process"/>
    <property type="evidence" value="ECO:0007669"/>
    <property type="project" value="InterPro"/>
</dbReference>
<dbReference type="Proteomes" id="UP000249873">
    <property type="component" value="Chromosome"/>
</dbReference>
<dbReference type="RefSeq" id="WP_111371479.1">
    <property type="nucleotide sequence ID" value="NZ_CP029480.1"/>
</dbReference>
<keyword evidence="9" id="KW-1185">Reference proteome</keyword>
<gene>
    <name evidence="8" type="ORF">DJ013_09065</name>
</gene>
<dbReference type="PANTHER" id="PTHR11985:SF15">
    <property type="entry name" value="GLYCEROL-3-PHOSPHATE DEHYDROGENASE, MITOCHONDRIAL"/>
    <property type="match status" value="1"/>
</dbReference>
<dbReference type="InterPro" id="IPR038299">
    <property type="entry name" value="DAO_C_sf"/>
</dbReference>
<dbReference type="InterPro" id="IPR036188">
    <property type="entry name" value="FAD/NAD-bd_sf"/>
</dbReference>
<dbReference type="InterPro" id="IPR031656">
    <property type="entry name" value="DAO_C"/>
</dbReference>
<evidence type="ECO:0000256" key="4">
    <source>
        <dbReference type="ARBA" id="ARBA00022827"/>
    </source>
</evidence>
<feature type="domain" description="FAD dependent oxidoreductase" evidence="6">
    <location>
        <begin position="16"/>
        <end position="345"/>
    </location>
</feature>
<dbReference type="Gene3D" id="3.30.9.10">
    <property type="entry name" value="D-Amino Acid Oxidase, subunit A, domain 2"/>
    <property type="match status" value="1"/>
</dbReference>
<proteinExistence type="inferred from homology"/>
<dbReference type="KEGG" id="als:DJ013_09065"/>
<dbReference type="Pfam" id="PF01266">
    <property type="entry name" value="DAO"/>
    <property type="match status" value="1"/>
</dbReference>
<dbReference type="SUPFAM" id="SSF51905">
    <property type="entry name" value="FAD/NAD(P)-binding domain"/>
    <property type="match status" value="1"/>
</dbReference>
<evidence type="ECO:0000256" key="1">
    <source>
        <dbReference type="ARBA" id="ARBA00001974"/>
    </source>
</evidence>
<dbReference type="EMBL" id="CP029480">
    <property type="protein sequence ID" value="AWV98311.1"/>
    <property type="molecule type" value="Genomic_DNA"/>
</dbReference>
<dbReference type="Gene3D" id="3.50.50.60">
    <property type="entry name" value="FAD/NAD(P)-binding domain"/>
    <property type="match status" value="1"/>
</dbReference>
<evidence type="ECO:0000259" key="7">
    <source>
        <dbReference type="Pfam" id="PF16901"/>
    </source>
</evidence>
<reference evidence="8 9" key="1">
    <citation type="submission" date="2018-05" db="EMBL/GenBank/DDBJ databases">
        <title>Complete genome sequence of Arcticibacterium luteifluviistationis SM1504T, a cytophagaceae bacterium isolated from Arctic surface seawater.</title>
        <authorList>
            <person name="Li Y."/>
            <person name="Qin Q.-L."/>
        </authorList>
    </citation>
    <scope>NUCLEOTIDE SEQUENCE [LARGE SCALE GENOMIC DNA]</scope>
    <source>
        <strain evidence="8 9">SM1504</strain>
    </source>
</reference>
<comment type="cofactor">
    <cofactor evidence="1">
        <name>FAD</name>
        <dbReference type="ChEBI" id="CHEBI:57692"/>
    </cofactor>
</comment>
<comment type="similarity">
    <text evidence="2">Belongs to the FAD-dependent glycerol-3-phosphate dehydrogenase family.</text>
</comment>
<keyword evidence="5" id="KW-0560">Oxidoreductase</keyword>
<protein>
    <submittedName>
        <fullName evidence="8">FAD-dependent oxidoreductase</fullName>
    </submittedName>
</protein>
<dbReference type="OrthoDB" id="9766796at2"/>
<dbReference type="PROSITE" id="PS00978">
    <property type="entry name" value="FAD_G3PDH_2"/>
    <property type="match status" value="1"/>
</dbReference>
<evidence type="ECO:0000256" key="2">
    <source>
        <dbReference type="ARBA" id="ARBA00007330"/>
    </source>
</evidence>
<accession>A0A2Z4GB10</accession>
<sequence>MDRKHQLGKLRTEKFDICIIGAGSSGSGAVLDAVLRGYKVALIDKNDFCAETSSKSTKLIHGGVRYLERAFKQLDLEQLRQVRHGLHERKTLLTIAPHLAKPIPLITPVFSWFEGMYYSIGLKLYGMFAAGDGLPSAKWLSKADTLKRMPGLTQEMHSSVLYYDGTFNDAAFSLAMVSSAEQKGAIVANYVSLTNFEKNAEGKLSKALVKDEISGEDFEIDAKLFINCTGPFADDVRLMADKDEESRMRPAKGVHFVFPSELMKGEDAMLIPETKDGRVVFVKPIGNKIMVGTTDTAYTDMAHEPILESKEVDYLLETVNPFLEKPLERKDITSGFGGVRPLLAPKSSKRKETKALLRDHEVEYLPESGLLSLLGGKWTTYRVMAKDVIDYAGELLNKQAECVTASHKLVGAQNSAFLMDVYKAKASKLLSEDTVEHLYENYGDLSLEVLMLVEREPALAEKLHTDYPFIKAEAAFAVKREMATKLRDFFARRIRMELLDWEATKASIDKVAPIFQRNLAWSDEEMEANKKEYADLLDKFQRVSGI</sequence>
<name>A0A2Z4GB10_9BACT</name>
<dbReference type="PRINTS" id="PR01001">
    <property type="entry name" value="FADG3PDH"/>
</dbReference>
<dbReference type="Pfam" id="PF16901">
    <property type="entry name" value="DAO_C"/>
    <property type="match status" value="1"/>
</dbReference>
<dbReference type="Gene3D" id="1.10.8.870">
    <property type="entry name" value="Alpha-glycerophosphate oxidase, cap domain"/>
    <property type="match status" value="1"/>
</dbReference>
<evidence type="ECO:0000313" key="9">
    <source>
        <dbReference type="Proteomes" id="UP000249873"/>
    </source>
</evidence>
<evidence type="ECO:0000259" key="6">
    <source>
        <dbReference type="Pfam" id="PF01266"/>
    </source>
</evidence>
<evidence type="ECO:0000256" key="5">
    <source>
        <dbReference type="ARBA" id="ARBA00023002"/>
    </source>
</evidence>